<proteinExistence type="predicted"/>
<organism evidence="1">
    <name type="scientific">marine sediment metagenome</name>
    <dbReference type="NCBI Taxonomy" id="412755"/>
    <lineage>
        <taxon>unclassified sequences</taxon>
        <taxon>metagenomes</taxon>
        <taxon>ecological metagenomes</taxon>
    </lineage>
</organism>
<dbReference type="AlphaFoldDB" id="X1DZK4"/>
<name>X1DZK4_9ZZZZ</name>
<protein>
    <recommendedName>
        <fullName evidence="2">Right handed beta helix domain-containing protein</fullName>
    </recommendedName>
</protein>
<comment type="caution">
    <text evidence="1">The sequence shown here is derived from an EMBL/GenBank/DDBJ whole genome shotgun (WGS) entry which is preliminary data.</text>
</comment>
<reference evidence="1" key="1">
    <citation type="journal article" date="2014" name="Front. Microbiol.">
        <title>High frequency of phylogenetically diverse reductive dehalogenase-homologous genes in deep subseafloor sedimentary metagenomes.</title>
        <authorList>
            <person name="Kawai M."/>
            <person name="Futagami T."/>
            <person name="Toyoda A."/>
            <person name="Takaki Y."/>
            <person name="Nishi S."/>
            <person name="Hori S."/>
            <person name="Arai W."/>
            <person name="Tsubouchi T."/>
            <person name="Morono Y."/>
            <person name="Uchiyama I."/>
            <person name="Ito T."/>
            <person name="Fujiyama A."/>
            <person name="Inagaki F."/>
            <person name="Takami H."/>
        </authorList>
    </citation>
    <scope>NUCLEOTIDE SEQUENCE</scope>
    <source>
        <strain evidence="1">Expedition CK06-06</strain>
    </source>
</reference>
<accession>X1DZK4</accession>
<dbReference type="EMBL" id="BART01021568">
    <property type="protein sequence ID" value="GAH01843.1"/>
    <property type="molecule type" value="Genomic_DNA"/>
</dbReference>
<sequence length="290" mass="28863">CGVGGALTASTAGLPAGTHGVELLSSKLVVGGNFIANNAGSEGLRIASVSHVKINGTMTTNLNGALGVRAEDSSVLDVTFNMTSNTNTDEGFIVQDNSRVNGSSNCTASGNTSGSGILVRSGSSFRIGGTTTASSNVGGGGSNGIRVEDGCTGTFGVIVANSNSGSNILVSGTSQVRFTNLVTTNGSTGGSGIEVEKLSVVSVNTNIISQDNFVDGIRLSTCATFQSTGTIMSAVLMPNGAFGINIRSGSRMCNNGSGNTNNITGGSGDVRVGTAGTKSWVNIQSMTPAN</sequence>
<evidence type="ECO:0000313" key="1">
    <source>
        <dbReference type="EMBL" id="GAH01843.1"/>
    </source>
</evidence>
<feature type="non-terminal residue" evidence="1">
    <location>
        <position position="290"/>
    </location>
</feature>
<evidence type="ECO:0008006" key="2">
    <source>
        <dbReference type="Google" id="ProtNLM"/>
    </source>
</evidence>
<feature type="non-terminal residue" evidence="1">
    <location>
        <position position="1"/>
    </location>
</feature>
<gene>
    <name evidence="1" type="ORF">S01H4_39745</name>
</gene>